<keyword evidence="8 13" id="KW-1133">Transmembrane helix</keyword>
<proteinExistence type="inferred from homology"/>
<evidence type="ECO:0000256" key="7">
    <source>
        <dbReference type="ARBA" id="ARBA00022832"/>
    </source>
</evidence>
<evidence type="ECO:0000256" key="11">
    <source>
        <dbReference type="ARBA" id="ARBA00023160"/>
    </source>
</evidence>
<dbReference type="Pfam" id="PF04387">
    <property type="entry name" value="PTPLA"/>
    <property type="match status" value="1"/>
</dbReference>
<dbReference type="EMBL" id="JAEUBE010000183">
    <property type="protein sequence ID" value="KAH3667483.1"/>
    <property type="molecule type" value="Genomic_DNA"/>
</dbReference>
<comment type="pathway">
    <text evidence="2">Lipid metabolism; fatty acid biosynthesis.</text>
</comment>
<keyword evidence="6 13" id="KW-0812">Transmembrane</keyword>
<dbReference type="Proteomes" id="UP000769157">
    <property type="component" value="Unassembled WGS sequence"/>
</dbReference>
<protein>
    <recommendedName>
        <fullName evidence="4">very-long-chain (3R)-3-hydroxyacyl-CoA dehydratase</fullName>
        <ecNumber evidence="4">4.2.1.134</ecNumber>
    </recommendedName>
</protein>
<dbReference type="GeneID" id="70235099"/>
<dbReference type="GO" id="GO:0016020">
    <property type="term" value="C:membrane"/>
    <property type="evidence" value="ECO:0007669"/>
    <property type="project" value="UniProtKB-SubCell"/>
</dbReference>
<gene>
    <name evidence="14" type="ORF">OGAPHI_003132</name>
</gene>
<name>A0A9P8P8F5_9ASCO</name>
<feature type="transmembrane region" description="Helical" evidence="13">
    <location>
        <begin position="7"/>
        <end position="30"/>
    </location>
</feature>
<keyword evidence="5" id="KW-0444">Lipid biosynthesis</keyword>
<keyword evidence="15" id="KW-1185">Reference proteome</keyword>
<keyword evidence="12" id="KW-0456">Lyase</keyword>
<evidence type="ECO:0000256" key="8">
    <source>
        <dbReference type="ARBA" id="ARBA00022989"/>
    </source>
</evidence>
<evidence type="ECO:0000256" key="12">
    <source>
        <dbReference type="ARBA" id="ARBA00023239"/>
    </source>
</evidence>
<evidence type="ECO:0000256" key="10">
    <source>
        <dbReference type="ARBA" id="ARBA00023136"/>
    </source>
</evidence>
<dbReference type="InterPro" id="IPR007482">
    <property type="entry name" value="Tyr_Pase-like_PTPLA"/>
</dbReference>
<accession>A0A9P8P8F5</accession>
<evidence type="ECO:0000313" key="14">
    <source>
        <dbReference type="EMBL" id="KAH3667483.1"/>
    </source>
</evidence>
<dbReference type="AlphaFoldDB" id="A0A9P8P8F5"/>
<reference evidence="14" key="2">
    <citation type="submission" date="2021-01" db="EMBL/GenBank/DDBJ databases">
        <authorList>
            <person name="Schikora-Tamarit M.A."/>
        </authorList>
    </citation>
    <scope>NUCLEOTIDE SEQUENCE</scope>
    <source>
        <strain evidence="14">CBS6075</strain>
    </source>
</reference>
<keyword evidence="7" id="KW-0276">Fatty acid metabolism</keyword>
<feature type="transmembrane region" description="Helical" evidence="13">
    <location>
        <begin position="42"/>
        <end position="61"/>
    </location>
</feature>
<evidence type="ECO:0000256" key="5">
    <source>
        <dbReference type="ARBA" id="ARBA00022516"/>
    </source>
</evidence>
<dbReference type="GO" id="GO:0006633">
    <property type="term" value="P:fatty acid biosynthetic process"/>
    <property type="evidence" value="ECO:0007669"/>
    <property type="project" value="UniProtKB-KW"/>
</dbReference>
<evidence type="ECO:0000256" key="1">
    <source>
        <dbReference type="ARBA" id="ARBA00004141"/>
    </source>
</evidence>
<feature type="transmembrane region" description="Helical" evidence="13">
    <location>
        <begin position="107"/>
        <end position="126"/>
    </location>
</feature>
<comment type="caution">
    <text evidence="14">The sequence shown here is derived from an EMBL/GenBank/DDBJ whole genome shotgun (WGS) entry which is preliminary data.</text>
</comment>
<keyword evidence="9" id="KW-0443">Lipid metabolism</keyword>
<reference evidence="14" key="1">
    <citation type="journal article" date="2021" name="Open Biol.">
        <title>Shared evolutionary footprints suggest mitochondrial oxidative damage underlies multiple complex I losses in fungi.</title>
        <authorList>
            <person name="Schikora-Tamarit M.A."/>
            <person name="Marcet-Houben M."/>
            <person name="Nosek J."/>
            <person name="Gabaldon T."/>
        </authorList>
    </citation>
    <scope>NUCLEOTIDE SEQUENCE</scope>
    <source>
        <strain evidence="14">CBS6075</strain>
    </source>
</reference>
<feature type="transmembrane region" description="Helical" evidence="13">
    <location>
        <begin position="191"/>
        <end position="210"/>
    </location>
</feature>
<organism evidence="14 15">
    <name type="scientific">Ogataea philodendri</name>
    <dbReference type="NCBI Taxonomy" id="1378263"/>
    <lineage>
        <taxon>Eukaryota</taxon>
        <taxon>Fungi</taxon>
        <taxon>Dikarya</taxon>
        <taxon>Ascomycota</taxon>
        <taxon>Saccharomycotina</taxon>
        <taxon>Pichiomycetes</taxon>
        <taxon>Pichiales</taxon>
        <taxon>Pichiaceae</taxon>
        <taxon>Ogataea</taxon>
    </lineage>
</organism>
<dbReference type="EC" id="4.2.1.134" evidence="4"/>
<evidence type="ECO:0000313" key="15">
    <source>
        <dbReference type="Proteomes" id="UP000769157"/>
    </source>
</evidence>
<comment type="subcellular location">
    <subcellularLocation>
        <location evidence="1">Membrane</location>
        <topology evidence="1">Multi-pass membrane protein</topology>
    </subcellularLocation>
</comment>
<evidence type="ECO:0000256" key="4">
    <source>
        <dbReference type="ARBA" id="ARBA00013122"/>
    </source>
</evidence>
<feature type="transmembrane region" description="Helical" evidence="13">
    <location>
        <begin position="147"/>
        <end position="171"/>
    </location>
</feature>
<keyword evidence="10 13" id="KW-0472">Membrane</keyword>
<evidence type="ECO:0000256" key="2">
    <source>
        <dbReference type="ARBA" id="ARBA00005194"/>
    </source>
</evidence>
<comment type="similarity">
    <text evidence="3">Belongs to the very long-chain fatty acids dehydratase HACD family.</text>
</comment>
<dbReference type="GO" id="GO:0102158">
    <property type="term" value="F:very-long-chain (3R)-3-hydroxyacyl-CoA dehydratase activity"/>
    <property type="evidence" value="ECO:0007669"/>
    <property type="project" value="UniProtKB-EC"/>
</dbReference>
<evidence type="ECO:0000256" key="9">
    <source>
        <dbReference type="ARBA" id="ARBA00023098"/>
    </source>
</evidence>
<dbReference type="OrthoDB" id="46988at2759"/>
<dbReference type="RefSeq" id="XP_046062295.1">
    <property type="nucleotide sequence ID" value="XM_046204078.1"/>
</dbReference>
<evidence type="ECO:0000256" key="13">
    <source>
        <dbReference type="SAM" id="Phobius"/>
    </source>
</evidence>
<sequence length="229" mass="26260">MSYNNTQLYLLISDLVRSFLSACVFLRLGILFPLTGPRFLPGGIADFFLTVYTTSVLLDGFEYVTIFRHVPKTGVPRTSGRRILATVFARVFLTAALLNYPKAAKNIAFSIVILCSSVVDFFRYTYNFYKVRTYGGSVGWLTNLRRVSYTFGQPVLVASEAALIFLCLRLVETEYGYYTDYLDYDWWANKFAFITKTVVYCYGPVFYLIYKTKVASLWKNTTKSHVKTE</sequence>
<evidence type="ECO:0000256" key="3">
    <source>
        <dbReference type="ARBA" id="ARBA00007811"/>
    </source>
</evidence>
<keyword evidence="11" id="KW-0275">Fatty acid biosynthesis</keyword>
<feature type="transmembrane region" description="Helical" evidence="13">
    <location>
        <begin position="82"/>
        <end position="101"/>
    </location>
</feature>
<evidence type="ECO:0000256" key="6">
    <source>
        <dbReference type="ARBA" id="ARBA00022692"/>
    </source>
</evidence>